<dbReference type="PANTHER" id="PTHR33112:SF9">
    <property type="entry name" value="HETEROKARYON INCOMPATIBILITY DOMAIN-CONTAINING PROTEIN"/>
    <property type="match status" value="1"/>
</dbReference>
<gene>
    <name evidence="2" type="ORF">NA57DRAFT_63821</name>
</gene>
<name>A0A9P4IL57_9PEZI</name>
<dbReference type="Proteomes" id="UP000799772">
    <property type="component" value="Unassembled WGS sequence"/>
</dbReference>
<accession>A0A9P4IL57</accession>
<sequence>MEHPFCHFDKDDPGVYHNTLRPLPRRLLDVSRLREGENPKLIETHGESGLYVALSHRWGGAVITQTTQANYHLHQREIPLSQMCRTFQEAAAMTATLKFDYIWIDSLCIIQDSEQDWLSESASMADVYSNAVITLSAAAAVSGDTGLLLHRDAGTTVCMPYFDADEIESGEFWISKFRPDDFEAEVANGPLNKRGWTLQERVLSPHIIHFGRTQRLWECQSTIWQESDRQDHTSLSRFDGNLTSGYFKQLRSMSWKEYDQLGKRLPMTSTEFSTWYRLIEQFSKRSLTKEEDTLAAISGLARVFGERRKDAYIAGLWENDIATGLLWTGGQPLHKPKTWRAPSWSWASVTADIDFESGWDGQPRVSNVVSVTDPILSPYGPIKSGHLELTGRTVPVQGIPEDRTVAARSWRKSTMLLDCGLQETSGSVHALSVFDVDVGFRPFAPSVLDVRNNLTWALLLTSISVDVYERIGLAEMDREIFEKARERRITIV</sequence>
<dbReference type="Pfam" id="PF06985">
    <property type="entry name" value="HET"/>
    <property type="match status" value="1"/>
</dbReference>
<comment type="caution">
    <text evidence="2">The sequence shown here is derived from an EMBL/GenBank/DDBJ whole genome shotgun (WGS) entry which is preliminary data.</text>
</comment>
<organism evidence="2 3">
    <name type="scientific">Rhizodiscina lignyota</name>
    <dbReference type="NCBI Taxonomy" id="1504668"/>
    <lineage>
        <taxon>Eukaryota</taxon>
        <taxon>Fungi</taxon>
        <taxon>Dikarya</taxon>
        <taxon>Ascomycota</taxon>
        <taxon>Pezizomycotina</taxon>
        <taxon>Dothideomycetes</taxon>
        <taxon>Pleosporomycetidae</taxon>
        <taxon>Aulographales</taxon>
        <taxon>Rhizodiscinaceae</taxon>
        <taxon>Rhizodiscina</taxon>
    </lineage>
</organism>
<dbReference type="EMBL" id="ML978122">
    <property type="protein sequence ID" value="KAF2103169.1"/>
    <property type="molecule type" value="Genomic_DNA"/>
</dbReference>
<keyword evidence="3" id="KW-1185">Reference proteome</keyword>
<evidence type="ECO:0000313" key="3">
    <source>
        <dbReference type="Proteomes" id="UP000799772"/>
    </source>
</evidence>
<dbReference type="OrthoDB" id="5362512at2759"/>
<dbReference type="InterPro" id="IPR010730">
    <property type="entry name" value="HET"/>
</dbReference>
<reference evidence="2" key="1">
    <citation type="journal article" date="2020" name="Stud. Mycol.">
        <title>101 Dothideomycetes genomes: a test case for predicting lifestyles and emergence of pathogens.</title>
        <authorList>
            <person name="Haridas S."/>
            <person name="Albert R."/>
            <person name="Binder M."/>
            <person name="Bloem J."/>
            <person name="Labutti K."/>
            <person name="Salamov A."/>
            <person name="Andreopoulos B."/>
            <person name="Baker S."/>
            <person name="Barry K."/>
            <person name="Bills G."/>
            <person name="Bluhm B."/>
            <person name="Cannon C."/>
            <person name="Castanera R."/>
            <person name="Culley D."/>
            <person name="Daum C."/>
            <person name="Ezra D."/>
            <person name="Gonzalez J."/>
            <person name="Henrissat B."/>
            <person name="Kuo A."/>
            <person name="Liang C."/>
            <person name="Lipzen A."/>
            <person name="Lutzoni F."/>
            <person name="Magnuson J."/>
            <person name="Mondo S."/>
            <person name="Nolan M."/>
            <person name="Ohm R."/>
            <person name="Pangilinan J."/>
            <person name="Park H.-J."/>
            <person name="Ramirez L."/>
            <person name="Alfaro M."/>
            <person name="Sun H."/>
            <person name="Tritt A."/>
            <person name="Yoshinaga Y."/>
            <person name="Zwiers L.-H."/>
            <person name="Turgeon B."/>
            <person name="Goodwin S."/>
            <person name="Spatafora J."/>
            <person name="Crous P."/>
            <person name="Grigoriev I."/>
        </authorList>
    </citation>
    <scope>NUCLEOTIDE SEQUENCE</scope>
    <source>
        <strain evidence="2">CBS 133067</strain>
    </source>
</reference>
<dbReference type="AlphaFoldDB" id="A0A9P4IL57"/>
<evidence type="ECO:0000313" key="2">
    <source>
        <dbReference type="EMBL" id="KAF2103169.1"/>
    </source>
</evidence>
<proteinExistence type="predicted"/>
<feature type="domain" description="Heterokaryon incompatibility" evidence="1">
    <location>
        <begin position="51"/>
        <end position="200"/>
    </location>
</feature>
<protein>
    <submittedName>
        <fullName evidence="2">HET-domain-containing protein</fullName>
    </submittedName>
</protein>
<evidence type="ECO:0000259" key="1">
    <source>
        <dbReference type="Pfam" id="PF06985"/>
    </source>
</evidence>
<dbReference type="PANTHER" id="PTHR33112">
    <property type="entry name" value="DOMAIN PROTEIN, PUTATIVE-RELATED"/>
    <property type="match status" value="1"/>
</dbReference>